<feature type="domain" description="SET" evidence="2">
    <location>
        <begin position="75"/>
        <end position="172"/>
    </location>
</feature>
<name>A0A1J1HTP7_9DIPT</name>
<dbReference type="AlphaFoldDB" id="A0A1J1HTP7"/>
<feature type="compositionally biased region" description="Polar residues" evidence="1">
    <location>
        <begin position="206"/>
        <end position="218"/>
    </location>
</feature>
<organism evidence="3 4">
    <name type="scientific">Clunio marinus</name>
    <dbReference type="NCBI Taxonomy" id="568069"/>
    <lineage>
        <taxon>Eukaryota</taxon>
        <taxon>Metazoa</taxon>
        <taxon>Ecdysozoa</taxon>
        <taxon>Arthropoda</taxon>
        <taxon>Hexapoda</taxon>
        <taxon>Insecta</taxon>
        <taxon>Pterygota</taxon>
        <taxon>Neoptera</taxon>
        <taxon>Endopterygota</taxon>
        <taxon>Diptera</taxon>
        <taxon>Nematocera</taxon>
        <taxon>Chironomoidea</taxon>
        <taxon>Chironomidae</taxon>
        <taxon>Clunio</taxon>
    </lineage>
</organism>
<evidence type="ECO:0000259" key="2">
    <source>
        <dbReference type="Pfam" id="PF21549"/>
    </source>
</evidence>
<dbReference type="OrthoDB" id="9368434at2759"/>
<gene>
    <name evidence="3" type="ORF">CLUMA_CG005046</name>
</gene>
<evidence type="ECO:0000256" key="1">
    <source>
        <dbReference type="SAM" id="MobiDB-lite"/>
    </source>
</evidence>
<feature type="region of interest" description="Disordered" evidence="1">
    <location>
        <begin position="1"/>
        <end position="28"/>
    </location>
</feature>
<dbReference type="Pfam" id="PF21549">
    <property type="entry name" value="PRDM2_PR"/>
    <property type="match status" value="1"/>
</dbReference>
<protein>
    <submittedName>
        <fullName evidence="3">CLUMA_CG005046, isoform A</fullName>
    </submittedName>
</protein>
<dbReference type="GO" id="GO:0008170">
    <property type="term" value="F:N-methyltransferase activity"/>
    <property type="evidence" value="ECO:0007669"/>
    <property type="project" value="UniProtKB-ARBA"/>
</dbReference>
<dbReference type="InterPro" id="IPR046341">
    <property type="entry name" value="SET_dom_sf"/>
</dbReference>
<dbReference type="STRING" id="568069.A0A1J1HTP7"/>
<dbReference type="Proteomes" id="UP000183832">
    <property type="component" value="Unassembled WGS sequence"/>
</dbReference>
<keyword evidence="4" id="KW-1185">Reference proteome</keyword>
<accession>A0A1J1HTP7</accession>
<dbReference type="CDD" id="cd19201">
    <property type="entry name" value="PR-SET_ZFPM"/>
    <property type="match status" value="1"/>
</dbReference>
<dbReference type="GO" id="GO:0008276">
    <property type="term" value="F:protein methyltransferase activity"/>
    <property type="evidence" value="ECO:0007669"/>
    <property type="project" value="UniProtKB-ARBA"/>
</dbReference>
<dbReference type="InterPro" id="IPR001214">
    <property type="entry name" value="SET_dom"/>
</dbReference>
<dbReference type="EMBL" id="CVRI01000020">
    <property type="protein sequence ID" value="CRK91373.1"/>
    <property type="molecule type" value="Genomic_DNA"/>
</dbReference>
<feature type="region of interest" description="Disordered" evidence="1">
    <location>
        <begin position="185"/>
        <end position="234"/>
    </location>
</feature>
<dbReference type="GO" id="GO:0008757">
    <property type="term" value="F:S-adenosylmethionine-dependent methyltransferase activity"/>
    <property type="evidence" value="ECO:0007669"/>
    <property type="project" value="UniProtKB-ARBA"/>
</dbReference>
<evidence type="ECO:0000313" key="3">
    <source>
        <dbReference type="EMBL" id="CRK91373.1"/>
    </source>
</evidence>
<reference evidence="3 4" key="1">
    <citation type="submission" date="2015-04" db="EMBL/GenBank/DDBJ databases">
        <authorList>
            <person name="Syromyatnikov M.Y."/>
            <person name="Popov V.N."/>
        </authorList>
    </citation>
    <scope>NUCLEOTIDE SEQUENCE [LARGE SCALE GENOMIC DNA]</scope>
</reference>
<proteinExistence type="predicted"/>
<evidence type="ECO:0000313" key="4">
    <source>
        <dbReference type="Proteomes" id="UP000183832"/>
    </source>
</evidence>
<dbReference type="Gene3D" id="2.170.270.10">
    <property type="entry name" value="SET domain"/>
    <property type="match status" value="1"/>
</dbReference>
<sequence>MFDYGLMMPGSSGDESDTSRGVPSSLDTVPRGLDVIPLSPSSDSYYNKDSDKKLTNEILLEEMSRFLHDQTQNLDVRNGAVFSKAKINKGTKYGPFNAKFTDKPLDRRYAWEIIASPSIRCWYDASSEPTNWMKNINSTDESASVNIQHIFINGQIWYEVICDIYPDTELLLGPKVPLHFSDMRRETDDRSGSGSQHSGAYEEDFNASSNDLDSNQQESTHENNNESIGDDDDVDGIDARCVVCEKQCGDIDQ</sequence>